<evidence type="ECO:0000256" key="8">
    <source>
        <dbReference type="SAM" id="MobiDB-lite"/>
    </source>
</evidence>
<dbReference type="InterPro" id="IPR050252">
    <property type="entry name" value="Beta/Gamma-Crystallin"/>
</dbReference>
<dbReference type="Pfam" id="PF00030">
    <property type="entry name" value="Crystall"/>
    <property type="match status" value="1"/>
</dbReference>
<dbReference type="Ensembl" id="ENSOTST00005196920.1">
    <property type="protein sequence ID" value="ENSOTSP00005147934.1"/>
    <property type="gene ID" value="ENSOTSG00005059298.1"/>
</dbReference>
<evidence type="ECO:0000256" key="6">
    <source>
        <dbReference type="ARBA" id="ARBA00040560"/>
    </source>
</evidence>
<gene>
    <name evidence="10" type="primary">CRYBA2</name>
</gene>
<evidence type="ECO:0000313" key="11">
    <source>
        <dbReference type="Proteomes" id="UP000694402"/>
    </source>
</evidence>
<dbReference type="GO" id="GO:0002088">
    <property type="term" value="P:lens development in camera-type eye"/>
    <property type="evidence" value="ECO:0007669"/>
    <property type="project" value="TreeGrafter"/>
</dbReference>
<evidence type="ECO:0000256" key="4">
    <source>
        <dbReference type="ARBA" id="ARBA00022737"/>
    </source>
</evidence>
<dbReference type="SMART" id="SM00247">
    <property type="entry name" value="XTALbg"/>
    <property type="match status" value="1"/>
</dbReference>
<evidence type="ECO:0000256" key="1">
    <source>
        <dbReference type="ARBA" id="ARBA00003689"/>
    </source>
</evidence>
<feature type="compositionally biased region" description="Polar residues" evidence="8">
    <location>
        <begin position="138"/>
        <end position="148"/>
    </location>
</feature>
<name>A0AAZ3S488_ONCTS</name>
<dbReference type="InterPro" id="IPR001064">
    <property type="entry name" value="Beta/gamma_crystallin"/>
</dbReference>
<dbReference type="PANTHER" id="PTHR11818:SF7">
    <property type="entry name" value="BETA-CRYSTALLIN A2"/>
    <property type="match status" value="1"/>
</dbReference>
<dbReference type="InterPro" id="IPR011024">
    <property type="entry name" value="G_crystallin-like"/>
</dbReference>
<dbReference type="Gene3D" id="2.60.20.10">
    <property type="entry name" value="Crystallins"/>
    <property type="match status" value="1"/>
</dbReference>
<keyword evidence="11" id="KW-1185">Reference proteome</keyword>
<dbReference type="PANTHER" id="PTHR11818">
    <property type="entry name" value="BETA/GAMMA CRYSTALLIN"/>
    <property type="match status" value="1"/>
</dbReference>
<dbReference type="SUPFAM" id="SSF49695">
    <property type="entry name" value="gamma-Crystallin-like"/>
    <property type="match status" value="1"/>
</dbReference>
<dbReference type="Proteomes" id="UP000694402">
    <property type="component" value="Unassembled WGS sequence"/>
</dbReference>
<feature type="compositionally biased region" description="Low complexity" evidence="8">
    <location>
        <begin position="158"/>
        <end position="183"/>
    </location>
</feature>
<organism evidence="10 11">
    <name type="scientific">Oncorhynchus tshawytscha</name>
    <name type="common">Chinook salmon</name>
    <name type="synonym">Salmo tshawytscha</name>
    <dbReference type="NCBI Taxonomy" id="74940"/>
    <lineage>
        <taxon>Eukaryota</taxon>
        <taxon>Metazoa</taxon>
        <taxon>Chordata</taxon>
        <taxon>Craniata</taxon>
        <taxon>Vertebrata</taxon>
        <taxon>Euteleostomi</taxon>
        <taxon>Actinopterygii</taxon>
        <taxon>Neopterygii</taxon>
        <taxon>Teleostei</taxon>
        <taxon>Protacanthopterygii</taxon>
        <taxon>Salmoniformes</taxon>
        <taxon>Salmonidae</taxon>
        <taxon>Salmoninae</taxon>
        <taxon>Oncorhynchus</taxon>
    </lineage>
</organism>
<evidence type="ECO:0000313" key="10">
    <source>
        <dbReference type="Ensembl" id="ENSOTSP00005147934.1"/>
    </source>
</evidence>
<dbReference type="GO" id="GO:0007601">
    <property type="term" value="P:visual perception"/>
    <property type="evidence" value="ECO:0007669"/>
    <property type="project" value="TreeGrafter"/>
</dbReference>
<feature type="domain" description="Beta/gamma crystallin 'Greek key'" evidence="9">
    <location>
        <begin position="52"/>
        <end position="98"/>
    </location>
</feature>
<protein>
    <recommendedName>
        <fullName evidence="6">Beta-crystallin A2</fullName>
    </recommendedName>
    <alternativeName>
        <fullName evidence="7">Beta-A2 crystallin</fullName>
    </alternativeName>
</protein>
<dbReference type="PROSITE" id="PS50915">
    <property type="entry name" value="CRYSTALLIN_BETA_GAMMA"/>
    <property type="match status" value="2"/>
</dbReference>
<keyword evidence="3" id="KW-0273">Eye lens protein</keyword>
<dbReference type="PRINTS" id="PR01367">
    <property type="entry name" value="BGCRYSTALLIN"/>
</dbReference>
<evidence type="ECO:0000256" key="3">
    <source>
        <dbReference type="ARBA" id="ARBA00022613"/>
    </source>
</evidence>
<keyword evidence="4" id="KW-0677">Repeat</keyword>
<dbReference type="GO" id="GO:0005212">
    <property type="term" value="F:structural constituent of eye lens"/>
    <property type="evidence" value="ECO:0007669"/>
    <property type="project" value="UniProtKB-KW"/>
</dbReference>
<comment type="function">
    <text evidence="1">Crystallins are the dominant structural components of the vertebrate eye lens.</text>
</comment>
<reference evidence="10" key="3">
    <citation type="submission" date="2025-09" db="UniProtKB">
        <authorList>
            <consortium name="Ensembl"/>
        </authorList>
    </citation>
    <scope>IDENTIFICATION</scope>
</reference>
<feature type="domain" description="Beta/gamma crystallin 'Greek key'" evidence="9">
    <location>
        <begin position="12"/>
        <end position="51"/>
    </location>
</feature>
<dbReference type="GeneTree" id="ENSGT00940000160306"/>
<feature type="region of interest" description="Disordered" evidence="8">
    <location>
        <begin position="134"/>
        <end position="183"/>
    </location>
</feature>
<comment type="subunit">
    <text evidence="5">Homo/heterodimer, or complexes of higher-order. The structure of beta-crystallin oligomers seems to be stabilized through interactions between the N-terminal arms.</text>
</comment>
<comment type="similarity">
    <text evidence="2">Belongs to the beta/gamma-crystallin family.</text>
</comment>
<dbReference type="FunFam" id="2.60.20.10:FF:000002">
    <property type="entry name" value="Crystallin, beta B2"/>
    <property type="match status" value="1"/>
</dbReference>
<accession>A0AAZ3S488</accession>
<evidence type="ECO:0000256" key="5">
    <source>
        <dbReference type="ARBA" id="ARBA00025922"/>
    </source>
</evidence>
<evidence type="ECO:0000256" key="7">
    <source>
        <dbReference type="ARBA" id="ARBA00042193"/>
    </source>
</evidence>
<dbReference type="AlphaFoldDB" id="A0AAZ3S488"/>
<reference evidence="11" key="1">
    <citation type="journal article" date="2018" name="PLoS ONE">
        <title>Chinook salmon (Oncorhynchus tshawytscha) genome and transcriptome.</title>
        <authorList>
            <person name="Christensen K.A."/>
            <person name="Leong J.S."/>
            <person name="Sakhrani D."/>
            <person name="Biagi C.A."/>
            <person name="Minkley D.R."/>
            <person name="Withler R.E."/>
            <person name="Rondeau E.B."/>
            <person name="Koop B.F."/>
            <person name="Devlin R.H."/>
        </authorList>
    </citation>
    <scope>NUCLEOTIDE SEQUENCE [LARGE SCALE GENOMIC DNA]</scope>
</reference>
<evidence type="ECO:0000256" key="2">
    <source>
        <dbReference type="ARBA" id="ARBA00009646"/>
    </source>
</evidence>
<proteinExistence type="inferred from homology"/>
<evidence type="ECO:0000259" key="9">
    <source>
        <dbReference type="PROSITE" id="PS50915"/>
    </source>
</evidence>
<sequence length="183" mass="21173">MNTQQMEQMGQFKITVWEEENFQGKRCEFLLECQNIMERGFQKIRSIKVENGPWVGFEYPEFQGQQFILEKGDYPRYEAWSGNSSYRTEHMLSFRPIKCANHSDSKVTLYECEDFQGRKFEMCPQLKSTPEPGWPISSPVTVATSTSWRETDTRESTDTTMSTAPRLTPTRSSLSAESSTKST</sequence>
<reference evidence="10" key="2">
    <citation type="submission" date="2025-08" db="UniProtKB">
        <authorList>
            <consortium name="Ensembl"/>
        </authorList>
    </citation>
    <scope>IDENTIFICATION</scope>
</reference>